<reference evidence="5" key="1">
    <citation type="journal article" date="2019" name="Int. J. Syst. Evol. Microbiol.">
        <title>The Global Catalogue of Microorganisms (GCM) 10K type strain sequencing project: providing services to taxonomists for standard genome sequencing and annotation.</title>
        <authorList>
            <consortium name="The Broad Institute Genomics Platform"/>
            <consortium name="The Broad Institute Genome Sequencing Center for Infectious Disease"/>
            <person name="Wu L."/>
            <person name="Ma J."/>
        </authorList>
    </citation>
    <scope>NUCLEOTIDE SEQUENCE [LARGE SCALE GENOMIC DNA]</scope>
    <source>
        <strain evidence="5">KCTC 42247</strain>
    </source>
</reference>
<keyword evidence="1 2" id="KW-0597">Phosphoprotein</keyword>
<keyword evidence="5" id="KW-1185">Reference proteome</keyword>
<organism evidence="4 5">
    <name type="scientific">Sphingobacterium populi</name>
    <dbReference type="NCBI Taxonomy" id="1812824"/>
    <lineage>
        <taxon>Bacteria</taxon>
        <taxon>Pseudomonadati</taxon>
        <taxon>Bacteroidota</taxon>
        <taxon>Sphingobacteriia</taxon>
        <taxon>Sphingobacteriales</taxon>
        <taxon>Sphingobacteriaceae</taxon>
        <taxon>Sphingobacterium</taxon>
    </lineage>
</organism>
<dbReference type="Pfam" id="PF00072">
    <property type="entry name" value="Response_reg"/>
    <property type="match status" value="1"/>
</dbReference>
<dbReference type="InterPro" id="IPR001789">
    <property type="entry name" value="Sig_transdc_resp-reg_receiver"/>
</dbReference>
<evidence type="ECO:0000313" key="5">
    <source>
        <dbReference type="Proteomes" id="UP001597418"/>
    </source>
</evidence>
<dbReference type="PANTHER" id="PTHR44591:SF3">
    <property type="entry name" value="RESPONSE REGULATORY DOMAIN-CONTAINING PROTEIN"/>
    <property type="match status" value="1"/>
</dbReference>
<feature type="modified residue" description="4-aspartylphosphate" evidence="2">
    <location>
        <position position="52"/>
    </location>
</feature>
<dbReference type="RefSeq" id="WP_066753594.1">
    <property type="nucleotide sequence ID" value="NZ_JBHUMB010000005.1"/>
</dbReference>
<comment type="caution">
    <text evidence="4">The sequence shown here is derived from an EMBL/GenBank/DDBJ whole genome shotgun (WGS) entry which is preliminary data.</text>
</comment>
<evidence type="ECO:0000259" key="3">
    <source>
        <dbReference type="PROSITE" id="PS50110"/>
    </source>
</evidence>
<dbReference type="EMBL" id="JBHUMB010000005">
    <property type="protein sequence ID" value="MFD2742134.1"/>
    <property type="molecule type" value="Genomic_DNA"/>
</dbReference>
<evidence type="ECO:0000256" key="2">
    <source>
        <dbReference type="PROSITE-ProRule" id="PRU00169"/>
    </source>
</evidence>
<sequence>MKKILVIDDNEGILDVVSIILESEGYEVHQLIEPNRVTQLPPADMPDLILLDIWMSGADGRVICRQLKDQPHTRHVPIVLMSANKDIAEIADSAGADGYLAKPFEMDDLIMIVKRYLTKEAG</sequence>
<accession>A0ABW5UBJ0</accession>
<gene>
    <name evidence="4" type="ORF">ACFSQ6_01860</name>
</gene>
<dbReference type="InterPro" id="IPR011006">
    <property type="entry name" value="CheY-like_superfamily"/>
</dbReference>
<dbReference type="SUPFAM" id="SSF52172">
    <property type="entry name" value="CheY-like"/>
    <property type="match status" value="1"/>
</dbReference>
<feature type="domain" description="Response regulatory" evidence="3">
    <location>
        <begin position="3"/>
        <end position="117"/>
    </location>
</feature>
<protein>
    <submittedName>
        <fullName evidence="4">PleD family two-component system response regulator</fullName>
    </submittedName>
</protein>
<evidence type="ECO:0000313" key="4">
    <source>
        <dbReference type="EMBL" id="MFD2742134.1"/>
    </source>
</evidence>
<dbReference type="InterPro" id="IPR050595">
    <property type="entry name" value="Bact_response_regulator"/>
</dbReference>
<evidence type="ECO:0000256" key="1">
    <source>
        <dbReference type="ARBA" id="ARBA00022553"/>
    </source>
</evidence>
<dbReference type="PROSITE" id="PS50110">
    <property type="entry name" value="RESPONSE_REGULATORY"/>
    <property type="match status" value="1"/>
</dbReference>
<proteinExistence type="predicted"/>
<dbReference type="SMART" id="SM00448">
    <property type="entry name" value="REC"/>
    <property type="match status" value="1"/>
</dbReference>
<name>A0ABW5UBJ0_9SPHI</name>
<dbReference type="PANTHER" id="PTHR44591">
    <property type="entry name" value="STRESS RESPONSE REGULATOR PROTEIN 1"/>
    <property type="match status" value="1"/>
</dbReference>
<dbReference type="Gene3D" id="3.40.50.2300">
    <property type="match status" value="1"/>
</dbReference>
<dbReference type="Proteomes" id="UP001597418">
    <property type="component" value="Unassembled WGS sequence"/>
</dbReference>